<accession>A0A9J5ZWU5</accession>
<dbReference type="Proteomes" id="UP000824120">
    <property type="component" value="Chromosome 3"/>
</dbReference>
<sequence length="80" mass="9336">MGWLKADRAIESRRESMNYTCLSSTNLKNSWAIRSSICMNKPLKFGRKKWQGGHIGAESTESMHPISTRRYWIIMTNRDN</sequence>
<evidence type="ECO:0000313" key="1">
    <source>
        <dbReference type="EMBL" id="KAG5616829.1"/>
    </source>
</evidence>
<organism evidence="1 2">
    <name type="scientific">Solanum commersonii</name>
    <name type="common">Commerson's wild potato</name>
    <name type="synonym">Commerson's nightshade</name>
    <dbReference type="NCBI Taxonomy" id="4109"/>
    <lineage>
        <taxon>Eukaryota</taxon>
        <taxon>Viridiplantae</taxon>
        <taxon>Streptophyta</taxon>
        <taxon>Embryophyta</taxon>
        <taxon>Tracheophyta</taxon>
        <taxon>Spermatophyta</taxon>
        <taxon>Magnoliopsida</taxon>
        <taxon>eudicotyledons</taxon>
        <taxon>Gunneridae</taxon>
        <taxon>Pentapetalae</taxon>
        <taxon>asterids</taxon>
        <taxon>lamiids</taxon>
        <taxon>Solanales</taxon>
        <taxon>Solanaceae</taxon>
        <taxon>Solanoideae</taxon>
        <taxon>Solaneae</taxon>
        <taxon>Solanum</taxon>
    </lineage>
</organism>
<name>A0A9J5ZWU5_SOLCO</name>
<dbReference type="AlphaFoldDB" id="A0A9J5ZWU5"/>
<dbReference type="EMBL" id="JACXVP010000003">
    <property type="protein sequence ID" value="KAG5616829.1"/>
    <property type="molecule type" value="Genomic_DNA"/>
</dbReference>
<evidence type="ECO:0000313" key="2">
    <source>
        <dbReference type="Proteomes" id="UP000824120"/>
    </source>
</evidence>
<gene>
    <name evidence="1" type="ORF">H5410_016653</name>
</gene>
<keyword evidence="2" id="KW-1185">Reference proteome</keyword>
<reference evidence="1 2" key="1">
    <citation type="submission" date="2020-09" db="EMBL/GenBank/DDBJ databases">
        <title>De no assembly of potato wild relative species, Solanum commersonii.</title>
        <authorList>
            <person name="Cho K."/>
        </authorList>
    </citation>
    <scope>NUCLEOTIDE SEQUENCE [LARGE SCALE GENOMIC DNA]</scope>
    <source>
        <strain evidence="1">LZ3.2</strain>
        <tissue evidence="1">Leaf</tissue>
    </source>
</reference>
<proteinExistence type="predicted"/>
<protein>
    <submittedName>
        <fullName evidence="1">Uncharacterized protein</fullName>
    </submittedName>
</protein>
<comment type="caution">
    <text evidence="1">The sequence shown here is derived from an EMBL/GenBank/DDBJ whole genome shotgun (WGS) entry which is preliminary data.</text>
</comment>